<proteinExistence type="predicted"/>
<dbReference type="Proteomes" id="UP000294003">
    <property type="component" value="Unassembled WGS sequence"/>
</dbReference>
<dbReference type="EMBL" id="QJNS01000038">
    <property type="protein sequence ID" value="RYO91659.1"/>
    <property type="molecule type" value="Genomic_DNA"/>
</dbReference>
<accession>A0ABY0HEJ2</accession>
<evidence type="ECO:0000313" key="1">
    <source>
        <dbReference type="EMBL" id="RYO91659.1"/>
    </source>
</evidence>
<keyword evidence="2" id="KW-1185">Reference proteome</keyword>
<reference evidence="1 2" key="1">
    <citation type="submission" date="2018-06" db="EMBL/GenBank/DDBJ databases">
        <title>Complete Genomes of Monosporascus.</title>
        <authorList>
            <person name="Robinson A.J."/>
            <person name="Natvig D.O."/>
        </authorList>
    </citation>
    <scope>NUCLEOTIDE SEQUENCE [LARGE SCALE GENOMIC DNA]</scope>
    <source>
        <strain evidence="1 2">CBS 609.92</strain>
    </source>
</reference>
<protein>
    <submittedName>
        <fullName evidence="1">Uncharacterized protein</fullName>
    </submittedName>
</protein>
<organism evidence="1 2">
    <name type="scientific">Monosporascus cannonballus</name>
    <dbReference type="NCBI Taxonomy" id="155416"/>
    <lineage>
        <taxon>Eukaryota</taxon>
        <taxon>Fungi</taxon>
        <taxon>Dikarya</taxon>
        <taxon>Ascomycota</taxon>
        <taxon>Pezizomycotina</taxon>
        <taxon>Sordariomycetes</taxon>
        <taxon>Xylariomycetidae</taxon>
        <taxon>Xylariales</taxon>
        <taxon>Xylariales incertae sedis</taxon>
        <taxon>Monosporascus</taxon>
    </lineage>
</organism>
<name>A0ABY0HEJ2_9PEZI</name>
<sequence>MTNVGSNSLAISAACHVSPLSYAVQKTPVLDTPGSSELDLFPPPYAAIELRNWTGVDGYDDDRGGIHLHKAPNRVSSKHSLISKTASEEDVDAGESVFAKLSRSKLRWGVVKMPPSWYEFDDEVQVEHISFGVREDDVSSPVPGHWYA</sequence>
<gene>
    <name evidence="1" type="ORF">DL762_002097</name>
</gene>
<comment type="caution">
    <text evidence="1">The sequence shown here is derived from an EMBL/GenBank/DDBJ whole genome shotgun (WGS) entry which is preliminary data.</text>
</comment>
<evidence type="ECO:0000313" key="2">
    <source>
        <dbReference type="Proteomes" id="UP000294003"/>
    </source>
</evidence>